<gene>
    <name evidence="1" type="ORF">EVAR_89907_1</name>
</gene>
<dbReference type="Proteomes" id="UP000299102">
    <property type="component" value="Unassembled WGS sequence"/>
</dbReference>
<organism evidence="1 2">
    <name type="scientific">Eumeta variegata</name>
    <name type="common">Bagworm moth</name>
    <name type="synonym">Eumeta japonica</name>
    <dbReference type="NCBI Taxonomy" id="151549"/>
    <lineage>
        <taxon>Eukaryota</taxon>
        <taxon>Metazoa</taxon>
        <taxon>Ecdysozoa</taxon>
        <taxon>Arthropoda</taxon>
        <taxon>Hexapoda</taxon>
        <taxon>Insecta</taxon>
        <taxon>Pterygota</taxon>
        <taxon>Neoptera</taxon>
        <taxon>Endopterygota</taxon>
        <taxon>Lepidoptera</taxon>
        <taxon>Glossata</taxon>
        <taxon>Ditrysia</taxon>
        <taxon>Tineoidea</taxon>
        <taxon>Psychidae</taxon>
        <taxon>Oiketicinae</taxon>
        <taxon>Eumeta</taxon>
    </lineage>
</organism>
<sequence length="153" mass="16952">MRPEVTTVTVSSRTVVRVLVTHFPLHRPVPDQIRPFQTSRSPPSDILLQPRRPAALVTLESLVFIRRGDHLLLGAYKLLCPSIGFVIEVAGRVIKTLVSKPQGTVSRSRPNLTNESEIQPLVPYLGVVPDNITVSRLDLRWTNGKTQGQSSSI</sequence>
<dbReference type="AlphaFoldDB" id="A0A4C2ADQ3"/>
<protein>
    <submittedName>
        <fullName evidence="1">Uncharacterized protein</fullName>
    </submittedName>
</protein>
<evidence type="ECO:0000313" key="2">
    <source>
        <dbReference type="Proteomes" id="UP000299102"/>
    </source>
</evidence>
<name>A0A4C2ADQ3_EUMVA</name>
<evidence type="ECO:0000313" key="1">
    <source>
        <dbReference type="EMBL" id="GBP96967.1"/>
    </source>
</evidence>
<proteinExistence type="predicted"/>
<comment type="caution">
    <text evidence="1">The sequence shown here is derived from an EMBL/GenBank/DDBJ whole genome shotgun (WGS) entry which is preliminary data.</text>
</comment>
<accession>A0A4C2ADQ3</accession>
<dbReference type="EMBL" id="BGZK01002854">
    <property type="protein sequence ID" value="GBP96967.1"/>
    <property type="molecule type" value="Genomic_DNA"/>
</dbReference>
<reference evidence="1 2" key="1">
    <citation type="journal article" date="2019" name="Commun. Biol.">
        <title>The bagworm genome reveals a unique fibroin gene that provides high tensile strength.</title>
        <authorList>
            <person name="Kono N."/>
            <person name="Nakamura H."/>
            <person name="Ohtoshi R."/>
            <person name="Tomita M."/>
            <person name="Numata K."/>
            <person name="Arakawa K."/>
        </authorList>
    </citation>
    <scope>NUCLEOTIDE SEQUENCE [LARGE SCALE GENOMIC DNA]</scope>
</reference>
<keyword evidence="2" id="KW-1185">Reference proteome</keyword>